<dbReference type="SUPFAM" id="SSF47895">
    <property type="entry name" value="Transducin (alpha subunit), insertion domain"/>
    <property type="match status" value="1"/>
</dbReference>
<keyword evidence="6" id="KW-0460">Magnesium</keyword>
<dbReference type="InterPro" id="IPR011025">
    <property type="entry name" value="GproteinA_insert"/>
</dbReference>
<dbReference type="SUPFAM" id="SSF52540">
    <property type="entry name" value="P-loop containing nucleoside triphosphate hydrolases"/>
    <property type="match status" value="1"/>
</dbReference>
<feature type="binding site" evidence="6">
    <location>
        <position position="252"/>
    </location>
    <ligand>
        <name>Mg(2+)</name>
        <dbReference type="ChEBI" id="CHEBI:18420"/>
    </ligand>
</feature>
<evidence type="ECO:0000256" key="6">
    <source>
        <dbReference type="PIRSR" id="PIRSR601019-2"/>
    </source>
</evidence>
<feature type="binding site" evidence="6">
    <location>
        <position position="58"/>
    </location>
    <ligand>
        <name>Mg(2+)</name>
        <dbReference type="ChEBI" id="CHEBI:18420"/>
    </ligand>
</feature>
<evidence type="ECO:0000256" key="1">
    <source>
        <dbReference type="ARBA" id="ARBA00022723"/>
    </source>
</evidence>
<keyword evidence="2 5" id="KW-0547">Nucleotide-binding</keyword>
<feature type="binding site" evidence="5">
    <location>
        <begin position="246"/>
        <end position="252"/>
    </location>
    <ligand>
        <name>GTP</name>
        <dbReference type="ChEBI" id="CHEBI:37565"/>
    </ligand>
</feature>
<feature type="binding site" evidence="5">
    <location>
        <begin position="54"/>
        <end position="59"/>
    </location>
    <ligand>
        <name>GTP</name>
        <dbReference type="ChEBI" id="CHEBI:37565"/>
    </ligand>
</feature>
<evidence type="ECO:0000256" key="4">
    <source>
        <dbReference type="ARBA" id="ARBA00023224"/>
    </source>
</evidence>
<dbReference type="Gene3D" id="3.40.50.300">
    <property type="entry name" value="P-loop containing nucleotide triphosphate hydrolases"/>
    <property type="match status" value="2"/>
</dbReference>
<protein>
    <submittedName>
        <fullName evidence="8">Guanine nucleotide binding protein, alpha subunit</fullName>
    </submittedName>
</protein>
<dbReference type="EMBL" id="JACGCI010000112">
    <property type="protein sequence ID" value="KAF6744891.1"/>
    <property type="molecule type" value="Genomic_DNA"/>
</dbReference>
<evidence type="ECO:0000313" key="8">
    <source>
        <dbReference type="EMBL" id="KAF6744891.1"/>
    </source>
</evidence>
<feature type="compositionally biased region" description="Basic residues" evidence="7">
    <location>
        <begin position="1"/>
        <end position="10"/>
    </location>
</feature>
<dbReference type="PROSITE" id="PS51882">
    <property type="entry name" value="G_ALPHA"/>
    <property type="match status" value="1"/>
</dbReference>
<dbReference type="GO" id="GO:0046872">
    <property type="term" value="F:metal ion binding"/>
    <property type="evidence" value="ECO:0007669"/>
    <property type="project" value="UniProtKB-KW"/>
</dbReference>
<proteinExistence type="predicted"/>
<dbReference type="SMART" id="SM00275">
    <property type="entry name" value="G_alpha"/>
    <property type="match status" value="1"/>
</dbReference>
<dbReference type="InterPro" id="IPR001019">
    <property type="entry name" value="Gprotein_alpha_su"/>
</dbReference>
<sequence>MASKNSRRRPSSAPNLTMPSEVSERIDEELKREAALLREQKRKEIQVLLLGQAESGKSTLQKQFQLLYAQQSLESERPSWRPAVYFNIIKAVRMILSELEYEFSARTEGNPYTTDEVVAEINRLRSALLPLVAIEDSLASEINGGVSIPGGRSGAFVRSGWQNLRPDNGQSVSEPRGFVKLPETANIAAKAISRSTVDITALWQHRTVQRFIEDKTIRLDESAAFFLTHVDRISEPGYLPTTDDILRVRLRTLGVIEHNFAVATGGKAYNWRLFDVGGARGQRQAWVPYFDDAVSIIFLAPISAFDQYLEEDAKVNRIDDSLQLFTMICQNKIFKDVHLVLMLNKTDLLKKKLAAGIRIRKYITSYSDRPNTYEAAASYFRSHFVHSHRKHSDANRSLYYHFTSMLDVKATQKIIVDVGESILQKHIKRVGLI</sequence>
<dbReference type="GO" id="GO:0005525">
    <property type="term" value="F:GTP binding"/>
    <property type="evidence" value="ECO:0007669"/>
    <property type="project" value="UniProtKB-KW"/>
</dbReference>
<feature type="region of interest" description="Disordered" evidence="7">
    <location>
        <begin position="1"/>
        <end position="24"/>
    </location>
</feature>
<comment type="caution">
    <text evidence="8">The sequence shown here is derived from an EMBL/GenBank/DDBJ whole genome shotgun (WGS) entry which is preliminary data.</text>
</comment>
<evidence type="ECO:0000256" key="7">
    <source>
        <dbReference type="SAM" id="MobiDB-lite"/>
    </source>
</evidence>
<dbReference type="OrthoDB" id="5817230at2759"/>
<dbReference type="GO" id="GO:0005834">
    <property type="term" value="C:heterotrimeric G-protein complex"/>
    <property type="evidence" value="ECO:0007669"/>
    <property type="project" value="TreeGrafter"/>
</dbReference>
<accession>A0A8H6LXM0</accession>
<dbReference type="AlphaFoldDB" id="A0A8H6LXM0"/>
<dbReference type="PRINTS" id="PR00318">
    <property type="entry name" value="GPROTEINA"/>
</dbReference>
<keyword evidence="4" id="KW-0807">Transducer</keyword>
<feature type="binding site" evidence="5">
    <location>
        <begin position="344"/>
        <end position="347"/>
    </location>
    <ligand>
        <name>GTP</name>
        <dbReference type="ChEBI" id="CHEBI:37565"/>
    </ligand>
</feature>
<dbReference type="CDD" id="cd00066">
    <property type="entry name" value="G-alpha"/>
    <property type="match status" value="1"/>
</dbReference>
<keyword evidence="3 5" id="KW-0342">GTP-binding</keyword>
<dbReference type="Pfam" id="PF00503">
    <property type="entry name" value="G-alpha"/>
    <property type="match status" value="1"/>
</dbReference>
<keyword evidence="1 6" id="KW-0479">Metal-binding</keyword>
<dbReference type="Gene3D" id="1.10.400.10">
    <property type="entry name" value="GI Alpha 1, domain 2-like"/>
    <property type="match status" value="2"/>
</dbReference>
<dbReference type="PANTHER" id="PTHR10218">
    <property type="entry name" value="GTP-BINDING PROTEIN ALPHA SUBUNIT"/>
    <property type="match status" value="1"/>
</dbReference>
<organism evidence="8 9">
    <name type="scientific">Ephemerocybe angulata</name>
    <dbReference type="NCBI Taxonomy" id="980116"/>
    <lineage>
        <taxon>Eukaryota</taxon>
        <taxon>Fungi</taxon>
        <taxon>Dikarya</taxon>
        <taxon>Basidiomycota</taxon>
        <taxon>Agaricomycotina</taxon>
        <taxon>Agaricomycetes</taxon>
        <taxon>Agaricomycetidae</taxon>
        <taxon>Agaricales</taxon>
        <taxon>Agaricineae</taxon>
        <taxon>Psathyrellaceae</taxon>
        <taxon>Ephemerocybe</taxon>
    </lineage>
</organism>
<name>A0A8H6LXM0_9AGAR</name>
<gene>
    <name evidence="8" type="ORF">DFP72DRAFT_927092</name>
</gene>
<evidence type="ECO:0000256" key="5">
    <source>
        <dbReference type="PIRSR" id="PIRSR601019-1"/>
    </source>
</evidence>
<evidence type="ECO:0000256" key="3">
    <source>
        <dbReference type="ARBA" id="ARBA00023134"/>
    </source>
</evidence>
<evidence type="ECO:0000256" key="2">
    <source>
        <dbReference type="ARBA" id="ARBA00022741"/>
    </source>
</evidence>
<dbReference type="GO" id="GO:0031683">
    <property type="term" value="F:G-protein beta/gamma-subunit complex binding"/>
    <property type="evidence" value="ECO:0007669"/>
    <property type="project" value="InterPro"/>
</dbReference>
<evidence type="ECO:0000313" key="9">
    <source>
        <dbReference type="Proteomes" id="UP000521943"/>
    </source>
</evidence>
<keyword evidence="9" id="KW-1185">Reference proteome</keyword>
<dbReference type="PANTHER" id="PTHR10218:SF360">
    <property type="entry name" value="GUANINE NUCLEOTIDE-BINDING PROTEIN SUBUNIT ALPHA HOMOLOG"/>
    <property type="match status" value="1"/>
</dbReference>
<reference evidence="8 9" key="1">
    <citation type="submission" date="2020-07" db="EMBL/GenBank/DDBJ databases">
        <title>Comparative genomics of pyrophilous fungi reveals a link between fire events and developmental genes.</title>
        <authorList>
            <consortium name="DOE Joint Genome Institute"/>
            <person name="Steindorff A.S."/>
            <person name="Carver A."/>
            <person name="Calhoun S."/>
            <person name="Stillman K."/>
            <person name="Liu H."/>
            <person name="Lipzen A."/>
            <person name="Pangilinan J."/>
            <person name="Labutti K."/>
            <person name="Bruns T.D."/>
            <person name="Grigoriev I.V."/>
        </authorList>
    </citation>
    <scope>NUCLEOTIDE SEQUENCE [LARGE SCALE GENOMIC DNA]</scope>
    <source>
        <strain evidence="8 9">CBS 144469</strain>
    </source>
</reference>
<dbReference type="GO" id="GO:0007188">
    <property type="term" value="P:adenylate cyclase-modulating G protein-coupled receptor signaling pathway"/>
    <property type="evidence" value="ECO:0007669"/>
    <property type="project" value="TreeGrafter"/>
</dbReference>
<dbReference type="GO" id="GO:0001664">
    <property type="term" value="F:G protein-coupled receptor binding"/>
    <property type="evidence" value="ECO:0007669"/>
    <property type="project" value="TreeGrafter"/>
</dbReference>
<dbReference type="GO" id="GO:0003924">
    <property type="term" value="F:GTPase activity"/>
    <property type="evidence" value="ECO:0007669"/>
    <property type="project" value="InterPro"/>
</dbReference>
<dbReference type="Proteomes" id="UP000521943">
    <property type="component" value="Unassembled WGS sequence"/>
</dbReference>
<dbReference type="GO" id="GO:0005737">
    <property type="term" value="C:cytoplasm"/>
    <property type="evidence" value="ECO:0007669"/>
    <property type="project" value="TreeGrafter"/>
</dbReference>
<dbReference type="InterPro" id="IPR027417">
    <property type="entry name" value="P-loop_NTPase"/>
</dbReference>
<dbReference type="FunFam" id="3.40.50.300:FF:000692">
    <property type="entry name" value="Guanine nucleotide-binding protein subunit alpha"/>
    <property type="match status" value="1"/>
</dbReference>